<evidence type="ECO:0000256" key="4">
    <source>
        <dbReference type="ARBA" id="ARBA00022825"/>
    </source>
</evidence>
<dbReference type="FunFam" id="3.90.226.10:FF:000090">
    <property type="entry name" value="Tail-specific protease"/>
    <property type="match status" value="1"/>
</dbReference>
<gene>
    <name evidence="7" type="ORF">METZ01_LOCUS23128</name>
</gene>
<evidence type="ECO:0000256" key="3">
    <source>
        <dbReference type="ARBA" id="ARBA00022801"/>
    </source>
</evidence>
<dbReference type="Pfam" id="PF17804">
    <property type="entry name" value="TSP_NTD"/>
    <property type="match status" value="1"/>
</dbReference>
<dbReference type="InterPro" id="IPR004447">
    <property type="entry name" value="Peptidase_S41A"/>
</dbReference>
<dbReference type="GO" id="GO:0004175">
    <property type="term" value="F:endopeptidase activity"/>
    <property type="evidence" value="ECO:0007669"/>
    <property type="project" value="TreeGrafter"/>
</dbReference>
<dbReference type="Pfam" id="PF11818">
    <property type="entry name" value="DUF3340"/>
    <property type="match status" value="1"/>
</dbReference>
<dbReference type="PROSITE" id="PS50106">
    <property type="entry name" value="PDZ"/>
    <property type="match status" value="1"/>
</dbReference>
<dbReference type="Pfam" id="PF03572">
    <property type="entry name" value="Peptidase_S41"/>
    <property type="match status" value="1"/>
</dbReference>
<dbReference type="InterPro" id="IPR036034">
    <property type="entry name" value="PDZ_sf"/>
</dbReference>
<organism evidence="7">
    <name type="scientific">marine metagenome</name>
    <dbReference type="NCBI Taxonomy" id="408172"/>
    <lineage>
        <taxon>unclassified sequences</taxon>
        <taxon>metagenomes</taxon>
        <taxon>ecological metagenomes</taxon>
    </lineage>
</organism>
<dbReference type="Pfam" id="PF00595">
    <property type="entry name" value="PDZ"/>
    <property type="match status" value="1"/>
</dbReference>
<dbReference type="InterPro" id="IPR001478">
    <property type="entry name" value="PDZ"/>
</dbReference>
<protein>
    <recommendedName>
        <fullName evidence="6">PDZ domain-containing protein</fullName>
    </recommendedName>
</protein>
<keyword evidence="2" id="KW-0645">Protease</keyword>
<reference evidence="7" key="1">
    <citation type="submission" date="2018-05" db="EMBL/GenBank/DDBJ databases">
        <authorList>
            <person name="Lanie J.A."/>
            <person name="Ng W.-L."/>
            <person name="Kazmierczak K.M."/>
            <person name="Andrzejewski T.M."/>
            <person name="Davidsen T.M."/>
            <person name="Wayne K.J."/>
            <person name="Tettelin H."/>
            <person name="Glass J.I."/>
            <person name="Rusch D."/>
            <person name="Podicherti R."/>
            <person name="Tsui H.-C.T."/>
            <person name="Winkler M.E."/>
        </authorList>
    </citation>
    <scope>NUCLEOTIDE SEQUENCE</scope>
</reference>
<evidence type="ECO:0000256" key="1">
    <source>
        <dbReference type="ARBA" id="ARBA00009179"/>
    </source>
</evidence>
<dbReference type="Gene3D" id="3.90.226.10">
    <property type="entry name" value="2-enoyl-CoA Hydratase, Chain A, domain 1"/>
    <property type="match status" value="1"/>
</dbReference>
<dbReference type="GO" id="GO:0008236">
    <property type="term" value="F:serine-type peptidase activity"/>
    <property type="evidence" value="ECO:0007669"/>
    <property type="project" value="UniProtKB-KW"/>
</dbReference>
<evidence type="ECO:0000256" key="2">
    <source>
        <dbReference type="ARBA" id="ARBA00022670"/>
    </source>
</evidence>
<feature type="compositionally biased region" description="Basic and acidic residues" evidence="5">
    <location>
        <begin position="584"/>
        <end position="600"/>
    </location>
</feature>
<dbReference type="GO" id="GO:0007165">
    <property type="term" value="P:signal transduction"/>
    <property type="evidence" value="ECO:0007669"/>
    <property type="project" value="TreeGrafter"/>
</dbReference>
<dbReference type="GO" id="GO:0030288">
    <property type="term" value="C:outer membrane-bounded periplasmic space"/>
    <property type="evidence" value="ECO:0007669"/>
    <property type="project" value="TreeGrafter"/>
</dbReference>
<dbReference type="NCBIfam" id="TIGR00225">
    <property type="entry name" value="prc"/>
    <property type="match status" value="1"/>
</dbReference>
<dbReference type="SUPFAM" id="SSF52096">
    <property type="entry name" value="ClpP/crotonase"/>
    <property type="match status" value="1"/>
</dbReference>
<dbReference type="GO" id="GO:0006508">
    <property type="term" value="P:proteolysis"/>
    <property type="evidence" value="ECO:0007669"/>
    <property type="project" value="UniProtKB-KW"/>
</dbReference>
<sequence>MLKLVTAISERAHISQNNVNNESSIKVLNSFIESLDSFKMYFLEDDITYFQRYRYKIDDTLKSGDLEPVFDMFSIYRLRVQQRLSYSINLVNSIKSFEKDENYQFRAKKTKWSKSNNALEIQWRKKTKNDLLSLVLAGQELETAKGTLKKRYQRFLDRVNEYEEEDVINIFLNSYMDILDPHSNYLTPSQAEEYEIQTSLSYEGIGARLQNNDDFIEIVNLIPGGPAEKNGRLKPLDKIIGIYDVNNLVIDVIGWDVNEVVKLIRGPKGSSVTLRILPTSSDADSNPYDLSLIRDAVTLEEQAASSYIKTLDVDNEQFHIGVITVPSFYQDFAARRKGETNYKSTTSDVKNIVKELEEIGIDAIIMDLRGNSGGLLDEATALTGLFIDQGPIVQLKDMDDNIEVLDDPYPGMVYNGPMVIMIDRYSASASEIFAAAIQDYQRGIVIGQKTFGKGTVQNLYPLDRYSRYTSKKGFGQLTLTIAKYYRVTGSGTQNKGVTPDIELPSFINEDKIGEETKSNTLPWDQIVKLDFKTQHELSSALSVVENNFLSRKENNLALKFLIEDIDNFNNEQEVSSVSLNIDQRQNERDTRSQQNKERREKRLKELGYKDDQTFDEFRSNTILNEIYLMVADLIGTWDTQYIDQVPEKTS</sequence>
<dbReference type="SMART" id="SM00228">
    <property type="entry name" value="PDZ"/>
    <property type="match status" value="1"/>
</dbReference>
<evidence type="ECO:0000259" key="6">
    <source>
        <dbReference type="PROSITE" id="PS50106"/>
    </source>
</evidence>
<dbReference type="SMART" id="SM00245">
    <property type="entry name" value="TSPc"/>
    <property type="match status" value="1"/>
</dbReference>
<feature type="domain" description="PDZ" evidence="6">
    <location>
        <begin position="193"/>
        <end position="265"/>
    </location>
</feature>
<dbReference type="PANTHER" id="PTHR32060">
    <property type="entry name" value="TAIL-SPECIFIC PROTEASE"/>
    <property type="match status" value="1"/>
</dbReference>
<dbReference type="InterPro" id="IPR005151">
    <property type="entry name" value="Tail-specific_protease"/>
</dbReference>
<keyword evidence="3" id="KW-0378">Hydrolase</keyword>
<dbReference type="SUPFAM" id="SSF50156">
    <property type="entry name" value="PDZ domain-like"/>
    <property type="match status" value="1"/>
</dbReference>
<dbReference type="PANTHER" id="PTHR32060:SF22">
    <property type="entry name" value="CARBOXYL-TERMINAL-PROCESSING PEPTIDASE 3, CHLOROPLASTIC"/>
    <property type="match status" value="1"/>
</dbReference>
<accession>A0A381PUG0</accession>
<comment type="similarity">
    <text evidence="1">Belongs to the peptidase S41A family.</text>
</comment>
<evidence type="ECO:0000256" key="5">
    <source>
        <dbReference type="SAM" id="MobiDB-lite"/>
    </source>
</evidence>
<name>A0A381PUG0_9ZZZZ</name>
<proteinExistence type="inferred from homology"/>
<dbReference type="EMBL" id="UINC01001085">
    <property type="protein sequence ID" value="SUZ70274.1"/>
    <property type="molecule type" value="Genomic_DNA"/>
</dbReference>
<dbReference type="Gene3D" id="2.30.42.10">
    <property type="match status" value="1"/>
</dbReference>
<dbReference type="InterPro" id="IPR040573">
    <property type="entry name" value="TSP_N"/>
</dbReference>
<dbReference type="CDD" id="cd07560">
    <property type="entry name" value="Peptidase_S41_CPP"/>
    <property type="match status" value="1"/>
</dbReference>
<keyword evidence="4" id="KW-0720">Serine protease</keyword>
<evidence type="ECO:0000313" key="7">
    <source>
        <dbReference type="EMBL" id="SUZ70274.1"/>
    </source>
</evidence>
<feature type="region of interest" description="Disordered" evidence="5">
    <location>
        <begin position="579"/>
        <end position="600"/>
    </location>
</feature>
<dbReference type="InterPro" id="IPR020992">
    <property type="entry name" value="Tail_Prtase_C"/>
</dbReference>
<dbReference type="AlphaFoldDB" id="A0A381PUG0"/>
<dbReference type="CDD" id="cd06782">
    <property type="entry name" value="cpPDZ_CPP-like"/>
    <property type="match status" value="1"/>
</dbReference>
<dbReference type="InterPro" id="IPR029045">
    <property type="entry name" value="ClpP/crotonase-like_dom_sf"/>
</dbReference>